<feature type="transmembrane region" description="Helical" evidence="5">
    <location>
        <begin position="45"/>
        <end position="65"/>
    </location>
</feature>
<reference evidence="6" key="1">
    <citation type="submission" date="2021-01" db="EMBL/GenBank/DDBJ databases">
        <title>Whole genome shotgun sequence of Dactylosporangium siamense NBRC 106093.</title>
        <authorList>
            <person name="Komaki H."/>
            <person name="Tamura T."/>
        </authorList>
    </citation>
    <scope>NUCLEOTIDE SEQUENCE</scope>
    <source>
        <strain evidence="6">NBRC 106093</strain>
    </source>
</reference>
<sequence length="118" mass="12470">MNIVLWILQGLLGAAFIAAGLMKATQPKEKLPANMTWTQRYSAGTIKFIGVAELLGGLGLILPWATDIAPVLTPLAAVGLLVVMLLAIVDHVRAKEYSVVPINLVLGALALVIAIGRF</sequence>
<accession>A0A919UIA9</accession>
<dbReference type="Pfam" id="PF13564">
    <property type="entry name" value="DoxX_2"/>
    <property type="match status" value="1"/>
</dbReference>
<keyword evidence="3 5" id="KW-1133">Transmembrane helix</keyword>
<keyword evidence="2 5" id="KW-0812">Transmembrane</keyword>
<evidence type="ECO:0000256" key="4">
    <source>
        <dbReference type="ARBA" id="ARBA00023136"/>
    </source>
</evidence>
<keyword evidence="7" id="KW-1185">Reference proteome</keyword>
<comment type="subcellular location">
    <subcellularLocation>
        <location evidence="1">Membrane</location>
        <topology evidence="1">Multi-pass membrane protein</topology>
    </subcellularLocation>
</comment>
<evidence type="ECO:0000256" key="2">
    <source>
        <dbReference type="ARBA" id="ARBA00022692"/>
    </source>
</evidence>
<evidence type="ECO:0008006" key="8">
    <source>
        <dbReference type="Google" id="ProtNLM"/>
    </source>
</evidence>
<evidence type="ECO:0000313" key="6">
    <source>
        <dbReference type="EMBL" id="GIG53216.1"/>
    </source>
</evidence>
<dbReference type="Proteomes" id="UP000660611">
    <property type="component" value="Unassembled WGS sequence"/>
</dbReference>
<dbReference type="EMBL" id="BONQ01000224">
    <property type="protein sequence ID" value="GIG53216.1"/>
    <property type="molecule type" value="Genomic_DNA"/>
</dbReference>
<feature type="transmembrane region" description="Helical" evidence="5">
    <location>
        <begin position="6"/>
        <end position="24"/>
    </location>
</feature>
<dbReference type="RefSeq" id="WP_203854814.1">
    <property type="nucleotide sequence ID" value="NZ_BAAAVW010000045.1"/>
</dbReference>
<dbReference type="GO" id="GO:0016020">
    <property type="term" value="C:membrane"/>
    <property type="evidence" value="ECO:0007669"/>
    <property type="project" value="UniProtKB-SubCell"/>
</dbReference>
<evidence type="ECO:0000256" key="5">
    <source>
        <dbReference type="SAM" id="Phobius"/>
    </source>
</evidence>
<protein>
    <recommendedName>
        <fullName evidence="8">DoxX family protein</fullName>
    </recommendedName>
</protein>
<evidence type="ECO:0000256" key="3">
    <source>
        <dbReference type="ARBA" id="ARBA00022989"/>
    </source>
</evidence>
<organism evidence="6 7">
    <name type="scientific">Dactylosporangium siamense</name>
    <dbReference type="NCBI Taxonomy" id="685454"/>
    <lineage>
        <taxon>Bacteria</taxon>
        <taxon>Bacillati</taxon>
        <taxon>Actinomycetota</taxon>
        <taxon>Actinomycetes</taxon>
        <taxon>Micromonosporales</taxon>
        <taxon>Micromonosporaceae</taxon>
        <taxon>Dactylosporangium</taxon>
    </lineage>
</organism>
<comment type="caution">
    <text evidence="6">The sequence shown here is derived from an EMBL/GenBank/DDBJ whole genome shotgun (WGS) entry which is preliminary data.</text>
</comment>
<name>A0A919UIA9_9ACTN</name>
<feature type="transmembrane region" description="Helical" evidence="5">
    <location>
        <begin position="71"/>
        <end position="89"/>
    </location>
</feature>
<dbReference type="InterPro" id="IPR032808">
    <property type="entry name" value="DoxX"/>
</dbReference>
<evidence type="ECO:0000256" key="1">
    <source>
        <dbReference type="ARBA" id="ARBA00004141"/>
    </source>
</evidence>
<proteinExistence type="predicted"/>
<gene>
    <name evidence="6" type="ORF">Dsi01nite_112570</name>
</gene>
<keyword evidence="4 5" id="KW-0472">Membrane</keyword>
<feature type="transmembrane region" description="Helical" evidence="5">
    <location>
        <begin position="96"/>
        <end position="116"/>
    </location>
</feature>
<evidence type="ECO:0000313" key="7">
    <source>
        <dbReference type="Proteomes" id="UP000660611"/>
    </source>
</evidence>
<dbReference type="AlphaFoldDB" id="A0A919UIA9"/>